<reference evidence="4" key="2">
    <citation type="submission" date="2025-09" db="UniProtKB">
        <authorList>
            <consortium name="Ensembl"/>
        </authorList>
    </citation>
    <scope>IDENTIFICATION</scope>
</reference>
<dbReference type="InterPro" id="IPR043128">
    <property type="entry name" value="Rev_trsase/Diguanyl_cyclase"/>
</dbReference>
<dbReference type="AlphaFoldDB" id="A0A8C5BP76"/>
<evidence type="ECO:0000256" key="1">
    <source>
        <dbReference type="ARBA" id="ARBA00010879"/>
    </source>
</evidence>
<dbReference type="PANTHER" id="PTHR33064">
    <property type="entry name" value="POL PROTEIN"/>
    <property type="match status" value="1"/>
</dbReference>
<dbReference type="Ensembl" id="ENSGMOT00000045524.1">
    <property type="protein sequence ID" value="ENSGMOP00000048970.1"/>
    <property type="gene ID" value="ENSGMOG00000027853.1"/>
</dbReference>
<keyword evidence="5" id="KW-1185">Reference proteome</keyword>
<comment type="similarity">
    <text evidence="1">Belongs to the beta type-B retroviral polymerase family. HERV class-II K(HML-2) pol subfamily.</text>
</comment>
<dbReference type="InterPro" id="IPR021109">
    <property type="entry name" value="Peptidase_aspartic_dom_sf"/>
</dbReference>
<dbReference type="GeneTree" id="ENSGT00960000189673"/>
<dbReference type="Gene3D" id="2.40.70.10">
    <property type="entry name" value="Acid Proteases"/>
    <property type="match status" value="1"/>
</dbReference>
<dbReference type="EC" id="3.1.26.4" evidence="2"/>
<evidence type="ECO:0000313" key="5">
    <source>
        <dbReference type="Proteomes" id="UP000694546"/>
    </source>
</evidence>
<name>A0A8C5BP76_GADMO</name>
<dbReference type="SUPFAM" id="SSF56672">
    <property type="entry name" value="DNA/RNA polymerases"/>
    <property type="match status" value="1"/>
</dbReference>
<dbReference type="InterPro" id="IPR051320">
    <property type="entry name" value="Viral_Replic_Matur_Polypro"/>
</dbReference>
<protein>
    <recommendedName>
        <fullName evidence="2">ribonuclease H</fullName>
        <ecNumber evidence="2">3.1.26.4</ecNumber>
    </recommendedName>
</protein>
<dbReference type="InterPro" id="IPR000477">
    <property type="entry name" value="RT_dom"/>
</dbReference>
<dbReference type="OMA" id="LATECQD"/>
<dbReference type="PANTHER" id="PTHR33064:SF37">
    <property type="entry name" value="RIBONUCLEASE H"/>
    <property type="match status" value="1"/>
</dbReference>
<dbReference type="GO" id="GO:0004523">
    <property type="term" value="F:RNA-DNA hybrid ribonuclease activity"/>
    <property type="evidence" value="ECO:0007669"/>
    <property type="project" value="UniProtKB-EC"/>
</dbReference>
<dbReference type="Gene3D" id="3.10.10.10">
    <property type="entry name" value="HIV Type 1 Reverse Transcriptase, subunit A, domain 1"/>
    <property type="match status" value="1"/>
</dbReference>
<feature type="domain" description="Reverse transcriptase" evidence="3">
    <location>
        <begin position="171"/>
        <end position="295"/>
    </location>
</feature>
<dbReference type="Proteomes" id="UP000694546">
    <property type="component" value="Chromosome 15"/>
</dbReference>
<evidence type="ECO:0000259" key="3">
    <source>
        <dbReference type="Pfam" id="PF00078"/>
    </source>
</evidence>
<dbReference type="InterPro" id="IPR043502">
    <property type="entry name" value="DNA/RNA_pol_sf"/>
</dbReference>
<reference evidence="4" key="1">
    <citation type="submission" date="2025-08" db="UniProtKB">
        <authorList>
            <consortium name="Ensembl"/>
        </authorList>
    </citation>
    <scope>IDENTIFICATION</scope>
</reference>
<accession>A0A8C5BP76</accession>
<evidence type="ECO:0000313" key="4">
    <source>
        <dbReference type="Ensembl" id="ENSGMOP00000048970.1"/>
    </source>
</evidence>
<organism evidence="4 5">
    <name type="scientific">Gadus morhua</name>
    <name type="common">Atlantic cod</name>
    <dbReference type="NCBI Taxonomy" id="8049"/>
    <lineage>
        <taxon>Eukaryota</taxon>
        <taxon>Metazoa</taxon>
        <taxon>Chordata</taxon>
        <taxon>Craniata</taxon>
        <taxon>Vertebrata</taxon>
        <taxon>Euteleostomi</taxon>
        <taxon>Actinopterygii</taxon>
        <taxon>Neopterygii</taxon>
        <taxon>Teleostei</taxon>
        <taxon>Neoteleostei</taxon>
        <taxon>Acanthomorphata</taxon>
        <taxon>Zeiogadaria</taxon>
        <taxon>Gadariae</taxon>
        <taxon>Gadiformes</taxon>
        <taxon>Gadoidei</taxon>
        <taxon>Gadidae</taxon>
        <taxon>Gadus</taxon>
    </lineage>
</organism>
<sequence length="297" mass="33430">RLLKSLNLPMSKTKKMARSAGGHCLQLSQTNPINFAIGPTDIIIQLWTGEDIQEALLGMDVLLCMDASLDFKDGEVKMNLRSLKREDLQDHPVWAKGKTDCGLLDMEPVKLTGEMPPSVKQYPLNRAAVDGLRPIIKDMNDQGIIYKTQSPSNTPVWPVKKPNGSWRLTVDYRLANQCLTFLQDITPAHKVFTVLDAVNAYWSVPLATECQDWLAFSHDGCQYTWARLAQGLASAPTIYHQALRRHLTLPEAPKMTSAVITYLNDILIASETEEEHDKDLRAMIDYLHVKGHKMSYD</sequence>
<dbReference type="Pfam" id="PF00078">
    <property type="entry name" value="RVT_1"/>
    <property type="match status" value="1"/>
</dbReference>
<evidence type="ECO:0000256" key="2">
    <source>
        <dbReference type="ARBA" id="ARBA00012180"/>
    </source>
</evidence>
<dbReference type="Gene3D" id="3.30.70.270">
    <property type="match status" value="1"/>
</dbReference>
<proteinExistence type="inferred from homology"/>